<organism evidence="1 2">
    <name type="scientific">Halogeometricum rufum</name>
    <dbReference type="NCBI Taxonomy" id="553469"/>
    <lineage>
        <taxon>Archaea</taxon>
        <taxon>Methanobacteriati</taxon>
        <taxon>Methanobacteriota</taxon>
        <taxon>Stenosarchaea group</taxon>
        <taxon>Halobacteria</taxon>
        <taxon>Halobacteriales</taxon>
        <taxon>Haloferacaceae</taxon>
        <taxon>Halogeometricum</taxon>
    </lineage>
</organism>
<dbReference type="InterPro" id="IPR023296">
    <property type="entry name" value="Glyco_hydro_beta-prop_sf"/>
</dbReference>
<gene>
    <name evidence="1" type="ORF">SAMN04487947_3623</name>
</gene>
<accession>A0A1I6IRW3</accession>
<reference evidence="2" key="1">
    <citation type="submission" date="2016-10" db="EMBL/GenBank/DDBJ databases">
        <authorList>
            <person name="Varghese N."/>
            <person name="Submissions S."/>
        </authorList>
    </citation>
    <scope>NUCLEOTIDE SEQUENCE [LARGE SCALE GENOMIC DNA]</scope>
    <source>
        <strain evidence="2">CGMCC 1.7736</strain>
    </source>
</reference>
<dbReference type="OrthoDB" id="6245at2157"/>
<sequence length="308" mass="33542">MHATPPAVDFGDAETLLSPDATGEGNWVGAPCAYDHGDDAYLAVRERDPDRRGHRVTVYAYDDGVGEAVLTVTAEQLGVVSIERPSLVTHPRTGDVQLYLPVDRGGNDWTIRKCADAPSVESVDPTTARPVLRPAPGGTDAGVVKDPTILTVGGRYYMFYAGADGLSEQAHLATSVDGETWTRAANNPVLERGYWHDHHTRVSTVVPAPDAPAWLVFYDGSGVADEGRTWNLRTGMAVTTDLKTFTDTCPDGPLYASPAADRQTGLSTFGTCRYLDVRRREDDWELFAEVAREDGSFELRRATVDRPF</sequence>
<dbReference type="RefSeq" id="WP_089810250.1">
    <property type="nucleotide sequence ID" value="NZ_FOYT01000004.1"/>
</dbReference>
<dbReference type="EMBL" id="FOYT01000004">
    <property type="protein sequence ID" value="SFR69472.1"/>
    <property type="molecule type" value="Genomic_DNA"/>
</dbReference>
<keyword evidence="2" id="KW-1185">Reference proteome</keyword>
<proteinExistence type="predicted"/>
<dbReference type="Gene3D" id="2.115.10.20">
    <property type="entry name" value="Glycosyl hydrolase domain, family 43"/>
    <property type="match status" value="1"/>
</dbReference>
<dbReference type="AlphaFoldDB" id="A0A1I6IRW3"/>
<evidence type="ECO:0000313" key="1">
    <source>
        <dbReference type="EMBL" id="SFR69472.1"/>
    </source>
</evidence>
<dbReference type="SUPFAM" id="SSF75005">
    <property type="entry name" value="Arabinanase/levansucrase/invertase"/>
    <property type="match status" value="1"/>
</dbReference>
<dbReference type="Proteomes" id="UP000198531">
    <property type="component" value="Unassembled WGS sequence"/>
</dbReference>
<name>A0A1I6IRW3_9EURY</name>
<evidence type="ECO:0008006" key="3">
    <source>
        <dbReference type="Google" id="ProtNLM"/>
    </source>
</evidence>
<protein>
    <recommendedName>
        <fullName evidence="3">Glycosyl hydrolases family 43</fullName>
    </recommendedName>
</protein>
<evidence type="ECO:0000313" key="2">
    <source>
        <dbReference type="Proteomes" id="UP000198531"/>
    </source>
</evidence>
<dbReference type="STRING" id="553469.SAMN04487947_3623"/>